<dbReference type="InterPro" id="IPR007372">
    <property type="entry name" value="Lipid/polyisoprenoid-bd_YceI"/>
</dbReference>
<feature type="chain" id="PRO_5030507221" evidence="1">
    <location>
        <begin position="35"/>
        <end position="243"/>
    </location>
</feature>
<dbReference type="Proteomes" id="UP000534388">
    <property type="component" value="Unassembled WGS sequence"/>
</dbReference>
<dbReference type="EMBL" id="JACEZT010000007">
    <property type="protein sequence ID" value="MBA5637972.1"/>
    <property type="molecule type" value="Genomic_DNA"/>
</dbReference>
<dbReference type="SMART" id="SM00867">
    <property type="entry name" value="YceI"/>
    <property type="match status" value="1"/>
</dbReference>
<dbReference type="Pfam" id="PF04264">
    <property type="entry name" value="YceI"/>
    <property type="match status" value="1"/>
</dbReference>
<reference evidence="3 4" key="1">
    <citation type="submission" date="2020-07" db="EMBL/GenBank/DDBJ databases">
        <title>Novel species isolated from subtropical streams in China.</title>
        <authorList>
            <person name="Lu H."/>
        </authorList>
    </citation>
    <scope>NUCLEOTIDE SEQUENCE [LARGE SCALE GENOMIC DNA]</scope>
    <source>
        <strain evidence="3 4">LX20W</strain>
    </source>
</reference>
<dbReference type="AlphaFoldDB" id="A0A7W2EST1"/>
<dbReference type="RefSeq" id="WP_182163057.1">
    <property type="nucleotide sequence ID" value="NZ_JACEZT010000007.1"/>
</dbReference>
<name>A0A7W2EST1_9BURK</name>
<feature type="signal peptide" evidence="1">
    <location>
        <begin position="1"/>
        <end position="34"/>
    </location>
</feature>
<keyword evidence="4" id="KW-1185">Reference proteome</keyword>
<evidence type="ECO:0000256" key="1">
    <source>
        <dbReference type="SAM" id="SignalP"/>
    </source>
</evidence>
<accession>A0A7W2EST1</accession>
<evidence type="ECO:0000313" key="3">
    <source>
        <dbReference type="EMBL" id="MBA5637972.1"/>
    </source>
</evidence>
<comment type="caution">
    <text evidence="3">The sequence shown here is derived from an EMBL/GenBank/DDBJ whole genome shotgun (WGS) entry which is preliminary data.</text>
</comment>
<gene>
    <name evidence="3" type="ORF">H3H37_12995</name>
</gene>
<evidence type="ECO:0000313" key="4">
    <source>
        <dbReference type="Proteomes" id="UP000534388"/>
    </source>
</evidence>
<dbReference type="InterPro" id="IPR036761">
    <property type="entry name" value="TTHA0802/YceI-like_sf"/>
</dbReference>
<keyword evidence="1" id="KW-0732">Signal</keyword>
<protein>
    <submittedName>
        <fullName evidence="3">YceI family protein</fullName>
    </submittedName>
</protein>
<proteinExistence type="predicted"/>
<dbReference type="Gene3D" id="2.40.128.110">
    <property type="entry name" value="Lipid/polyisoprenoid-binding, YceI-like"/>
    <property type="match status" value="1"/>
</dbReference>
<evidence type="ECO:0000259" key="2">
    <source>
        <dbReference type="SMART" id="SM00867"/>
    </source>
</evidence>
<dbReference type="SUPFAM" id="SSF101874">
    <property type="entry name" value="YceI-like"/>
    <property type="match status" value="1"/>
</dbReference>
<sequence length="243" mass="26237">MTFTTTLLRCRPARLTAPLLACALASLLAACAPAGLQATRPASTAPTVAAPAADWRAPYLQWQAAGQTVLRIDAQHSLITVLVRRGGPLARFGHDHVVAIRQFDGYVAPGHNGADFQFRLDQMTVDEADLRTQAGLAPQPTADAIAGTRHNMLARVLDAEHFPLVHVHAAHGDNDQLQVNITLHGVTRALPVQAQRETDADGLRVRGKLKLKQTDFGLVPFSVMGGAMAVQDELELRFDLRAR</sequence>
<organism evidence="3 4">
    <name type="scientific">Rugamonas brunnea</name>
    <dbReference type="NCBI Taxonomy" id="2758569"/>
    <lineage>
        <taxon>Bacteria</taxon>
        <taxon>Pseudomonadati</taxon>
        <taxon>Pseudomonadota</taxon>
        <taxon>Betaproteobacteria</taxon>
        <taxon>Burkholderiales</taxon>
        <taxon>Oxalobacteraceae</taxon>
        <taxon>Telluria group</taxon>
        <taxon>Rugamonas</taxon>
    </lineage>
</organism>
<feature type="domain" description="Lipid/polyisoprenoid-binding YceI-like" evidence="2">
    <location>
        <begin position="69"/>
        <end position="243"/>
    </location>
</feature>